<feature type="transmembrane region" description="Helical" evidence="1">
    <location>
        <begin position="234"/>
        <end position="255"/>
    </location>
</feature>
<dbReference type="Proteomes" id="UP000254496">
    <property type="component" value="Unassembled WGS sequence"/>
</dbReference>
<feature type="domain" description="EamA" evidence="2">
    <location>
        <begin position="31"/>
        <end position="158"/>
    </location>
</feature>
<dbReference type="EMBL" id="UGHJ01000001">
    <property type="protein sequence ID" value="STO67554.1"/>
    <property type="molecule type" value="Genomic_DNA"/>
</dbReference>
<dbReference type="GO" id="GO:0016020">
    <property type="term" value="C:membrane"/>
    <property type="evidence" value="ECO:0007669"/>
    <property type="project" value="InterPro"/>
</dbReference>
<keyword evidence="1" id="KW-0472">Membrane</keyword>
<gene>
    <name evidence="3" type="ORF">NCTC8540_00016</name>
</gene>
<feature type="transmembrane region" description="Helical" evidence="1">
    <location>
        <begin position="290"/>
        <end position="308"/>
    </location>
</feature>
<feature type="transmembrane region" description="Helical" evidence="1">
    <location>
        <begin position="117"/>
        <end position="135"/>
    </location>
</feature>
<dbReference type="InterPro" id="IPR000620">
    <property type="entry name" value="EamA_dom"/>
</dbReference>
<protein>
    <submittedName>
        <fullName evidence="3">Predicted permease, DMT superfamily</fullName>
    </submittedName>
</protein>
<evidence type="ECO:0000313" key="3">
    <source>
        <dbReference type="EMBL" id="STO67554.1"/>
    </source>
</evidence>
<feature type="transmembrane region" description="Helical" evidence="1">
    <location>
        <begin position="88"/>
        <end position="105"/>
    </location>
</feature>
<dbReference type="InterPro" id="IPR037185">
    <property type="entry name" value="EmrE-like"/>
</dbReference>
<evidence type="ECO:0000313" key="4">
    <source>
        <dbReference type="Proteomes" id="UP000254496"/>
    </source>
</evidence>
<dbReference type="AlphaFoldDB" id="A0AB38H826"/>
<accession>A0AB38H826</accession>
<name>A0AB38H826_9PAST</name>
<feature type="transmembrane region" description="Helical" evidence="1">
    <location>
        <begin position="262"/>
        <end position="284"/>
    </location>
</feature>
<dbReference type="Gene3D" id="1.10.3730.20">
    <property type="match status" value="1"/>
</dbReference>
<feature type="transmembrane region" description="Helical" evidence="1">
    <location>
        <begin position="201"/>
        <end position="222"/>
    </location>
</feature>
<dbReference type="SUPFAM" id="SSF103481">
    <property type="entry name" value="Multidrug resistance efflux transporter EmrE"/>
    <property type="match status" value="2"/>
</dbReference>
<evidence type="ECO:0000259" key="2">
    <source>
        <dbReference type="Pfam" id="PF00892"/>
    </source>
</evidence>
<feature type="transmembrane region" description="Helical" evidence="1">
    <location>
        <begin position="142"/>
        <end position="158"/>
    </location>
</feature>
<dbReference type="PANTHER" id="PTHR22911">
    <property type="entry name" value="ACYL-MALONYL CONDENSING ENZYME-RELATED"/>
    <property type="match status" value="1"/>
</dbReference>
<reference evidence="3 4" key="1">
    <citation type="submission" date="2018-06" db="EMBL/GenBank/DDBJ databases">
        <authorList>
            <consortium name="Pathogen Informatics"/>
            <person name="Doyle S."/>
        </authorList>
    </citation>
    <scope>NUCLEOTIDE SEQUENCE [LARGE SCALE GENOMIC DNA]</scope>
    <source>
        <strain evidence="3 4">NCTC8540</strain>
    </source>
</reference>
<feature type="transmembrane region" description="Helical" evidence="1">
    <location>
        <begin position="170"/>
        <end position="189"/>
    </location>
</feature>
<keyword evidence="1" id="KW-0812">Transmembrane</keyword>
<keyword evidence="1" id="KW-1133">Transmembrane helix</keyword>
<dbReference type="PANTHER" id="PTHR22911:SF102">
    <property type="entry name" value="MEMBRANE PROTEIN"/>
    <property type="match status" value="1"/>
</dbReference>
<feature type="transmembrane region" description="Helical" evidence="1">
    <location>
        <begin position="58"/>
        <end position="76"/>
    </location>
</feature>
<evidence type="ECO:0000256" key="1">
    <source>
        <dbReference type="SAM" id="Phobius"/>
    </source>
</evidence>
<dbReference type="Pfam" id="PF00892">
    <property type="entry name" value="EamA"/>
    <property type="match status" value="2"/>
</dbReference>
<proteinExistence type="predicted"/>
<organism evidence="3 4">
    <name type="scientific">Canicola haemoglobinophilus</name>
    <dbReference type="NCBI Taxonomy" id="733"/>
    <lineage>
        <taxon>Bacteria</taxon>
        <taxon>Pseudomonadati</taxon>
        <taxon>Pseudomonadota</taxon>
        <taxon>Gammaproteobacteria</taxon>
        <taxon>Pasteurellales</taxon>
        <taxon>Pasteurellaceae</taxon>
        <taxon>Canicola</taxon>
    </lineage>
</organism>
<comment type="caution">
    <text evidence="3">The sequence shown here is derived from an EMBL/GenBank/DDBJ whole genome shotgun (WGS) entry which is preliminary data.</text>
</comment>
<sequence length="312" mass="34651">MPLNDYHKRSDFSYFLQKQMMKLNSEHTASIGLVIGCILFGLGSLIVAYVPVGAYAIAFWRLLVAASIFYTLAKIFKQSFPSNKKATIYALTSGAFLGLDLALWHESIYAVGPGISTLLNSLQIFWLSAIGFFWFKERQTKLQMFSLCLAIAGVALIASPEFEYNSNAHWGFILGIVSSLMLALSMVYIRKTQQTVATPIFPLMFKISLGGMAILVLPALWLNSHNLYPIKWEQIGLIIIYGAVMQCFAWGLIAYSIPLLSLSLTGLLLLSEPVAALIIDYLLLDKPINLMQWIGAILTMIAIYLGSLKTKK</sequence>
<feature type="transmembrane region" description="Helical" evidence="1">
    <location>
        <begin position="28"/>
        <end position="52"/>
    </location>
</feature>
<feature type="domain" description="EamA" evidence="2">
    <location>
        <begin position="170"/>
        <end position="305"/>
    </location>
</feature>